<dbReference type="Proteomes" id="UP001162992">
    <property type="component" value="Chromosome 9"/>
</dbReference>
<comment type="caution">
    <text evidence="1">The sequence shown here is derived from an EMBL/GenBank/DDBJ whole genome shotgun (WGS) entry which is preliminary data.</text>
</comment>
<sequence>MKLDASLCLALLCMQIISLVLAFTLRKCYYVDYYEDIENRSLRRKRNLAKVQEESELRAVVHERSQANELCKKMKQKYGRYTQEGEFDSIK</sequence>
<proteinExistence type="predicted"/>
<protein>
    <submittedName>
        <fullName evidence="1">Uncharacterized protein</fullName>
    </submittedName>
</protein>
<name>A0ACC2CTT3_DIPCM</name>
<accession>A0ACC2CTT3</accession>
<dbReference type="EMBL" id="CM055100">
    <property type="protein sequence ID" value="KAJ7545460.1"/>
    <property type="molecule type" value="Genomic_DNA"/>
</dbReference>
<evidence type="ECO:0000313" key="1">
    <source>
        <dbReference type="EMBL" id="KAJ7545460.1"/>
    </source>
</evidence>
<gene>
    <name evidence="1" type="ORF">O6H91_09G121000</name>
</gene>
<evidence type="ECO:0000313" key="2">
    <source>
        <dbReference type="Proteomes" id="UP001162992"/>
    </source>
</evidence>
<organism evidence="1 2">
    <name type="scientific">Diphasiastrum complanatum</name>
    <name type="common">Issler's clubmoss</name>
    <name type="synonym">Lycopodium complanatum</name>
    <dbReference type="NCBI Taxonomy" id="34168"/>
    <lineage>
        <taxon>Eukaryota</taxon>
        <taxon>Viridiplantae</taxon>
        <taxon>Streptophyta</taxon>
        <taxon>Embryophyta</taxon>
        <taxon>Tracheophyta</taxon>
        <taxon>Lycopodiopsida</taxon>
        <taxon>Lycopodiales</taxon>
        <taxon>Lycopodiaceae</taxon>
        <taxon>Lycopodioideae</taxon>
        <taxon>Diphasiastrum</taxon>
    </lineage>
</organism>
<keyword evidence="2" id="KW-1185">Reference proteome</keyword>
<reference evidence="2" key="1">
    <citation type="journal article" date="2024" name="Proc. Natl. Acad. Sci. U.S.A.">
        <title>Extraordinary preservation of gene collinearity over three hundred million years revealed in homosporous lycophytes.</title>
        <authorList>
            <person name="Li C."/>
            <person name="Wickell D."/>
            <person name="Kuo L.Y."/>
            <person name="Chen X."/>
            <person name="Nie B."/>
            <person name="Liao X."/>
            <person name="Peng D."/>
            <person name="Ji J."/>
            <person name="Jenkins J."/>
            <person name="Williams M."/>
            <person name="Shu S."/>
            <person name="Plott C."/>
            <person name="Barry K."/>
            <person name="Rajasekar S."/>
            <person name="Grimwood J."/>
            <person name="Han X."/>
            <person name="Sun S."/>
            <person name="Hou Z."/>
            <person name="He W."/>
            <person name="Dai G."/>
            <person name="Sun C."/>
            <person name="Schmutz J."/>
            <person name="Leebens-Mack J.H."/>
            <person name="Li F.W."/>
            <person name="Wang L."/>
        </authorList>
    </citation>
    <scope>NUCLEOTIDE SEQUENCE [LARGE SCALE GENOMIC DNA]</scope>
    <source>
        <strain evidence="2">cv. PW_Plant_1</strain>
    </source>
</reference>